<keyword evidence="2" id="KW-0675">Receptor</keyword>
<feature type="domain" description="TonB-dependent receptor plug" evidence="1">
    <location>
        <begin position="280"/>
        <end position="389"/>
    </location>
</feature>
<dbReference type="RefSeq" id="WP_311351006.1">
    <property type="nucleotide sequence ID" value="NZ_JAVRHR010000002.1"/>
</dbReference>
<dbReference type="InterPro" id="IPR037066">
    <property type="entry name" value="Plug_dom_sf"/>
</dbReference>
<accession>A0ABU3AB20</accession>
<name>A0ABU3AB20_9FLAO</name>
<dbReference type="SUPFAM" id="SSF56935">
    <property type="entry name" value="Porins"/>
    <property type="match status" value="1"/>
</dbReference>
<evidence type="ECO:0000259" key="1">
    <source>
        <dbReference type="Pfam" id="PF07715"/>
    </source>
</evidence>
<gene>
    <name evidence="2" type="ORF">RM706_10060</name>
</gene>
<proteinExistence type="predicted"/>
<evidence type="ECO:0000313" key="3">
    <source>
        <dbReference type="Proteomes" id="UP001255246"/>
    </source>
</evidence>
<reference evidence="2 3" key="1">
    <citation type="submission" date="2023-09" db="EMBL/GenBank/DDBJ databases">
        <authorList>
            <person name="Rey-Velasco X."/>
        </authorList>
    </citation>
    <scope>NUCLEOTIDE SEQUENCE [LARGE SCALE GENOMIC DNA]</scope>
    <source>
        <strain evidence="2 3">F388</strain>
    </source>
</reference>
<sequence length="721" mass="81966">MKWTKSVIVLFVIFLASGSSLWGQTTLCWDSSLSMTDRDLEKDFSVLEHIFRKDPNQEVQLLLFNIEVTEKGYRIVDGDWQQLKNDLSNMVYDGGTVYAKLENRIKHENVYVFTDGKSILMQDALPLKPKSFIVNSSGDRNIDFLNRTVLLTKSRLMDFASNLPKNRISTESVSKSETIKGSVYIDNRPVPGVRITIKGKEDVVMTDVDGNFAINAQIGDSILVSSVANNTYKNLRISSKENTKVFLEPNIYTLEEVTLVEERTKKLATTGLGKVDKDRLGYDVQSIGDEDITLINTTVSSAVQGKFAGVRHGQNEDLSQVLIRNGSSSLTSNNYALIVVDNVPLRQSNSSTQEIVDTSYLNPDNIADITVLKGLAATNRFGSLGANGVLMITTKAAVAAKKGEKNYDSARLRNNIFDGKLNIKGNTSINYIEELSSSPNFEDAYAIYLLQRQKYDKLDSYYLDVYDFFKPRNGMSAMRIASNIMERDKTDYGQLRGLFLKASKNKDSKLQYLVASKLLEDFPGKTQSYYDMALAHINSSEYQPAMDIFLSIMDGSANRELTFDGLHKRVRAELKDLISKHKKDLDLSQVPPAYLESTTFNARLVFDWNDENTEFDLQFVNPQKRFFEWEHTDFGNKDRIRDELRNGYSSEQFVLTGDGLQGKWIVNISYKGKRTETENGVPTFIKCRLDYNFGFPNSRYEEYELRLTEKSDRQFFFEFKI</sequence>
<organism evidence="2 3">
    <name type="scientific">Croceitalea rosinachiae</name>
    <dbReference type="NCBI Taxonomy" id="3075596"/>
    <lineage>
        <taxon>Bacteria</taxon>
        <taxon>Pseudomonadati</taxon>
        <taxon>Bacteroidota</taxon>
        <taxon>Flavobacteriia</taxon>
        <taxon>Flavobacteriales</taxon>
        <taxon>Flavobacteriaceae</taxon>
        <taxon>Croceitalea</taxon>
    </lineage>
</organism>
<comment type="caution">
    <text evidence="2">The sequence shown here is derived from an EMBL/GenBank/DDBJ whole genome shotgun (WGS) entry which is preliminary data.</text>
</comment>
<dbReference type="EMBL" id="JAVRHR010000002">
    <property type="protein sequence ID" value="MDT0607375.1"/>
    <property type="molecule type" value="Genomic_DNA"/>
</dbReference>
<dbReference type="Pfam" id="PF07715">
    <property type="entry name" value="Plug"/>
    <property type="match status" value="1"/>
</dbReference>
<dbReference type="Pfam" id="PF13715">
    <property type="entry name" value="CarbopepD_reg_2"/>
    <property type="match status" value="1"/>
</dbReference>
<keyword evidence="3" id="KW-1185">Reference proteome</keyword>
<dbReference type="Gene3D" id="2.170.130.10">
    <property type="entry name" value="TonB-dependent receptor, plug domain"/>
    <property type="match status" value="1"/>
</dbReference>
<evidence type="ECO:0000313" key="2">
    <source>
        <dbReference type="EMBL" id="MDT0607375.1"/>
    </source>
</evidence>
<dbReference type="SUPFAM" id="SSF49464">
    <property type="entry name" value="Carboxypeptidase regulatory domain-like"/>
    <property type="match status" value="1"/>
</dbReference>
<dbReference type="Proteomes" id="UP001255246">
    <property type="component" value="Unassembled WGS sequence"/>
</dbReference>
<dbReference type="InterPro" id="IPR008969">
    <property type="entry name" value="CarboxyPept-like_regulatory"/>
</dbReference>
<dbReference type="InterPro" id="IPR012910">
    <property type="entry name" value="Plug_dom"/>
</dbReference>
<protein>
    <submittedName>
        <fullName evidence="2">TonB-dependent receptor plug domain-containing protein</fullName>
    </submittedName>
</protein>